<sequence length="137" mass="14112">MTGARSAGLVGIEEEGTRRGAGGGCIGGGGELRGGAQAGETRGPLEVVPDRALEPAELCLSPGEQQGERFDGVEQGVRVGGVARRHQFHRLAQGPDLALGCAAGEGRHLGPDTVQPFRVGRGRQNHLAIVRPECDTG</sequence>
<name>A0A162FUW3_9MICO</name>
<keyword evidence="2" id="KW-1185">Reference proteome</keyword>
<accession>A0A162FUW3</accession>
<reference evidence="1 2" key="1">
    <citation type="submission" date="2015-08" db="EMBL/GenBank/DDBJ databases">
        <title>Draft Genome Sequence of Rathayibacter sp. Strain VKM Ac-2596 Isolated from Leaf Gall Induced by Plant-Parasitic Nematodes.</title>
        <authorList>
            <person name="Vasilenko O.V."/>
            <person name="Starodumova I.P."/>
            <person name="Tarlachkov S.V."/>
            <person name="Dorofeeva L.V."/>
            <person name="Evtushenko L.I."/>
        </authorList>
    </citation>
    <scope>NUCLEOTIDE SEQUENCE [LARGE SCALE GENOMIC DNA]</scope>
    <source>
        <strain evidence="1 2">VKM Ac-2596</strain>
    </source>
</reference>
<comment type="caution">
    <text evidence="1">The sequence shown here is derived from an EMBL/GenBank/DDBJ whole genome shotgun (WGS) entry which is preliminary data.</text>
</comment>
<dbReference type="Proteomes" id="UP000076717">
    <property type="component" value="Unassembled WGS sequence"/>
</dbReference>
<gene>
    <name evidence="1" type="ORF">ACH61_03065</name>
</gene>
<evidence type="ECO:0000313" key="2">
    <source>
        <dbReference type="Proteomes" id="UP000076717"/>
    </source>
</evidence>
<protein>
    <submittedName>
        <fullName evidence="1">Uncharacterized protein</fullName>
    </submittedName>
</protein>
<dbReference type="RefSeq" id="WP_068213439.1">
    <property type="nucleotide sequence ID" value="NZ_LIIN01000192.1"/>
</dbReference>
<organism evidence="1 2">
    <name type="scientific">Rathayibacter tanaceti</name>
    <dbReference type="NCBI Taxonomy" id="1671680"/>
    <lineage>
        <taxon>Bacteria</taxon>
        <taxon>Bacillati</taxon>
        <taxon>Actinomycetota</taxon>
        <taxon>Actinomycetes</taxon>
        <taxon>Micrococcales</taxon>
        <taxon>Microbacteriaceae</taxon>
        <taxon>Rathayibacter</taxon>
    </lineage>
</organism>
<dbReference type="EMBL" id="LIIN01000192">
    <property type="protein sequence ID" value="KZX19840.1"/>
    <property type="molecule type" value="Genomic_DNA"/>
</dbReference>
<proteinExistence type="predicted"/>
<dbReference type="AlphaFoldDB" id="A0A162FUW3"/>
<evidence type="ECO:0000313" key="1">
    <source>
        <dbReference type="EMBL" id="KZX19840.1"/>
    </source>
</evidence>